<proteinExistence type="predicted"/>
<feature type="compositionally biased region" description="Basic and acidic residues" evidence="1">
    <location>
        <begin position="20"/>
        <end position="29"/>
    </location>
</feature>
<evidence type="ECO:0008006" key="4">
    <source>
        <dbReference type="Google" id="ProtNLM"/>
    </source>
</evidence>
<feature type="region of interest" description="Disordered" evidence="1">
    <location>
        <begin position="1"/>
        <end position="35"/>
    </location>
</feature>
<evidence type="ECO:0000313" key="3">
    <source>
        <dbReference type="Proteomes" id="UP001501468"/>
    </source>
</evidence>
<evidence type="ECO:0000256" key="1">
    <source>
        <dbReference type="SAM" id="MobiDB-lite"/>
    </source>
</evidence>
<evidence type="ECO:0000313" key="2">
    <source>
        <dbReference type="EMBL" id="GAA3710044.1"/>
    </source>
</evidence>
<protein>
    <recommendedName>
        <fullName evidence="4">SHOCT domain-containing protein</fullName>
    </recommendedName>
</protein>
<organism evidence="2 3">
    <name type="scientific">Terrabacter ginsenosidimutans</name>
    <dbReference type="NCBI Taxonomy" id="490575"/>
    <lineage>
        <taxon>Bacteria</taxon>
        <taxon>Bacillati</taxon>
        <taxon>Actinomycetota</taxon>
        <taxon>Actinomycetes</taxon>
        <taxon>Micrococcales</taxon>
        <taxon>Intrasporangiaceae</taxon>
        <taxon>Terrabacter</taxon>
    </lineage>
</organism>
<sequence>MDDKHVASDRLSSAAGTAPKRAEEAKAQHSESMGQGATLWAAMGRNPRMPERLGMRVRLTEHVLYVETGMHTDAVGIPLAYVFDVDVGQGMTQKTAGVGDITVHVRRPDGTETAVLEDMPDFRNGAQLISEASKRARFAEAQSTNVRYLPPPPASDPFPPEGVLLAAAHAPMAQLQRLNILREAGLITEDQYGAKKAQIMERLLIEGEQ</sequence>
<reference evidence="3" key="1">
    <citation type="journal article" date="2019" name="Int. J. Syst. Evol. Microbiol.">
        <title>The Global Catalogue of Microorganisms (GCM) 10K type strain sequencing project: providing services to taxonomists for standard genome sequencing and annotation.</title>
        <authorList>
            <consortium name="The Broad Institute Genomics Platform"/>
            <consortium name="The Broad Institute Genome Sequencing Center for Infectious Disease"/>
            <person name="Wu L."/>
            <person name="Ma J."/>
        </authorList>
    </citation>
    <scope>NUCLEOTIDE SEQUENCE [LARGE SCALE GENOMIC DNA]</scope>
    <source>
        <strain evidence="3">JCM 17125</strain>
    </source>
</reference>
<dbReference type="RefSeq" id="WP_344947743.1">
    <property type="nucleotide sequence ID" value="NZ_BAABDC010000004.1"/>
</dbReference>
<keyword evidence="3" id="KW-1185">Reference proteome</keyword>
<accession>A0ABP7DWF3</accession>
<comment type="caution">
    <text evidence="2">The sequence shown here is derived from an EMBL/GenBank/DDBJ whole genome shotgun (WGS) entry which is preliminary data.</text>
</comment>
<dbReference type="Proteomes" id="UP001501468">
    <property type="component" value="Unassembled WGS sequence"/>
</dbReference>
<gene>
    <name evidence="2" type="ORF">GCM10022399_28610</name>
</gene>
<dbReference type="EMBL" id="BAABDC010000004">
    <property type="protein sequence ID" value="GAA3710044.1"/>
    <property type="molecule type" value="Genomic_DNA"/>
</dbReference>
<name>A0ABP7DWF3_9MICO</name>